<comment type="subcellular location">
    <subcellularLocation>
        <location evidence="1">Membrane</location>
        <topology evidence="1">Peripheral membrane protein</topology>
    </subcellularLocation>
</comment>
<dbReference type="InterPro" id="IPR005378">
    <property type="entry name" value="Vps35"/>
</dbReference>
<feature type="region of interest" description="Disordered" evidence="6">
    <location>
        <begin position="420"/>
        <end position="528"/>
    </location>
</feature>
<evidence type="ECO:0000256" key="5">
    <source>
        <dbReference type="ARBA" id="ARBA00023136"/>
    </source>
</evidence>
<feature type="compositionally biased region" description="Basic and acidic residues" evidence="6">
    <location>
        <begin position="420"/>
        <end position="429"/>
    </location>
</feature>
<dbReference type="GO" id="GO:0042147">
    <property type="term" value="P:retrograde transport, endosome to Golgi"/>
    <property type="evidence" value="ECO:0007669"/>
    <property type="project" value="InterPro"/>
</dbReference>
<feature type="compositionally biased region" description="Low complexity" evidence="6">
    <location>
        <begin position="499"/>
        <end position="528"/>
    </location>
</feature>
<dbReference type="Proteomes" id="UP001224775">
    <property type="component" value="Unassembled WGS sequence"/>
</dbReference>
<keyword evidence="5" id="KW-0472">Membrane</keyword>
<dbReference type="GO" id="GO:0006886">
    <property type="term" value="P:intracellular protein transport"/>
    <property type="evidence" value="ECO:0007669"/>
    <property type="project" value="TreeGrafter"/>
</dbReference>
<feature type="compositionally biased region" description="Acidic residues" evidence="6">
    <location>
        <begin position="430"/>
        <end position="442"/>
    </location>
</feature>
<evidence type="ECO:0000256" key="1">
    <source>
        <dbReference type="ARBA" id="ARBA00004170"/>
    </source>
</evidence>
<evidence type="ECO:0000256" key="4">
    <source>
        <dbReference type="ARBA" id="ARBA00022927"/>
    </source>
</evidence>
<gene>
    <name evidence="7" type="ORF">QTG54_006894</name>
</gene>
<evidence type="ECO:0000256" key="6">
    <source>
        <dbReference type="SAM" id="MobiDB-lite"/>
    </source>
</evidence>
<dbReference type="Pfam" id="PF03635">
    <property type="entry name" value="Vps35"/>
    <property type="match status" value="2"/>
</dbReference>
<keyword evidence="4" id="KW-0653">Protein transport</keyword>
<sequence length="1349" mass="147040">MGPTNTNARYRPPPPGMAPPPPPPASSEAPNTGIMGGGYNQQPPQQQQSYYSPQPEQPQPSYYAQQPPPSQPPQQPPPPPPPQQVATPGGYAARSAAAHSPQRPTTSTTAYNNNNTISQHSSNNNLSNAAANAANTAAAAAVNSPLPNPTTMTPPRKRYEETPFQAAEQSRLLTNSLQRLTESSYQMQHSMEMNDVVTTLEQACLLLEELGDPNHGVRGGANHRQQQQQPPPSYYSTAGGAVPPLGNYNDRYYTGQSQQLPGGGNGNNNMNGNGGNNNNTSNNGIIALLSPKNYYELHMRAMDEMPILEEFLLGLCHSMDATSSSSTTGGPTNAMSHIQATASSLSPYTCNQLYETVQYCPRVVPRLYLQICMGSVSIRTGNSKAVDVMKELSDAAKCVQCPVRGLFLRYYLLMALKDKLPDDGKHGEEDNNEEEAKEEESDLLNAEGTTEVVDDNVTTPTLPPPSFPPPPPPMEEDSHLLSPSHEEDPLFSDSPLDEPQQQQVNVPPTTTTAAKSTPTSTDAAAATADATSNTAPLLGKGTVVDSYEFILQNLLEMNRLWIRIQHMPGDKTKETKRRRERERNDLRILVGSNLNRLSQLEGISAHTYGSTILPRILQEVASCRDPLAQAYLMDCIIQVFPDEFHLETLEVFLGVLPKLRDKVNTRTILNNMMERLLHYYQDETLVNGELDTNDVKRTMAVNSFDMFEDCVQRVFEARGLNIPPKDVIRLQGCLLNYALKISPGNIDLISRCIGMCAGALGTLKEQKKASMMGQGIVVGGGTKKSSEIDMEAVATGALESLLSVPLEQLALKVLDLPDFSTLMSFLPWENRKVVALSMIKSVVAGGDGAKVKDIAQLEQLLEILAPLLRDKGASGPAAYEPTVDDGGSLISRTANLMGTLGISPSGGNDMFDGGLQKAESFGGDSQKSNQFREEQTLIAKLVHVLDHEDTDIAYQMLNVVRKHITPGGPKRAGMTLPPIIFAALMLLRRVQALEFPPPVAPKKDTEVKEESKDTLEPDAKESEDGNESKDAATSEDKDEKPAEDETETKDGDNEDAEAAAENGETAEIGGGDESKDDATEEEPATEEPAPLFAAFNKTVNCRKILVFLQKTVANLAPINPELAFKLYLEIAAATDLLAYSIKPSFESSSNEFSSISYDFLTQAFLVYEDEITESSAQVRAITSIVGTLLSCRTFKKTDYEALITKTAQYSAKLLKKPDQCRMVCLCSRLFYAGGKDAVNTYHNPQRVLECLQRGLKIADACSRQSSANIQLFVEVLDYYVYYYEVGNPAITDKFVSGLIALVNEHLQSVGVTSSVAVAETKAHYGQIVDLIKKKKVEKETAERFGLIVC</sequence>
<dbReference type="GO" id="GO:0005829">
    <property type="term" value="C:cytosol"/>
    <property type="evidence" value="ECO:0007669"/>
    <property type="project" value="GOC"/>
</dbReference>
<feature type="region of interest" description="Disordered" evidence="6">
    <location>
        <begin position="1"/>
        <end position="126"/>
    </location>
</feature>
<protein>
    <submittedName>
        <fullName evidence="7">Vacuolar protein sorting-associated protein 35</fullName>
    </submittedName>
</protein>
<feature type="compositionally biased region" description="Pro residues" evidence="6">
    <location>
        <begin position="66"/>
        <end position="83"/>
    </location>
</feature>
<keyword evidence="8" id="KW-1185">Reference proteome</keyword>
<evidence type="ECO:0000313" key="7">
    <source>
        <dbReference type="EMBL" id="KAK1742329.1"/>
    </source>
</evidence>
<reference evidence="7" key="1">
    <citation type="submission" date="2023-06" db="EMBL/GenBank/DDBJ databases">
        <title>Survivors Of The Sea: Transcriptome response of Skeletonema marinoi to long-term dormancy.</title>
        <authorList>
            <person name="Pinder M.I.M."/>
            <person name="Kourtchenko O."/>
            <person name="Robertson E.K."/>
            <person name="Larsson T."/>
            <person name="Maumus F."/>
            <person name="Osuna-Cruz C.M."/>
            <person name="Vancaester E."/>
            <person name="Stenow R."/>
            <person name="Vandepoele K."/>
            <person name="Ploug H."/>
            <person name="Bruchert V."/>
            <person name="Godhe A."/>
            <person name="Topel M."/>
        </authorList>
    </citation>
    <scope>NUCLEOTIDE SEQUENCE</scope>
    <source>
        <strain evidence="7">R05AC</strain>
    </source>
</reference>
<name>A0AAD8Y9K8_9STRA</name>
<dbReference type="InterPro" id="IPR042491">
    <property type="entry name" value="Vps35_C"/>
</dbReference>
<evidence type="ECO:0000313" key="8">
    <source>
        <dbReference type="Proteomes" id="UP001224775"/>
    </source>
</evidence>
<feature type="region of interest" description="Disordered" evidence="6">
    <location>
        <begin position="140"/>
        <end position="165"/>
    </location>
</feature>
<feature type="compositionally biased region" description="Low complexity" evidence="6">
    <location>
        <begin position="105"/>
        <end position="126"/>
    </location>
</feature>
<accession>A0AAD8Y9K8</accession>
<organism evidence="7 8">
    <name type="scientific">Skeletonema marinoi</name>
    <dbReference type="NCBI Taxonomy" id="267567"/>
    <lineage>
        <taxon>Eukaryota</taxon>
        <taxon>Sar</taxon>
        <taxon>Stramenopiles</taxon>
        <taxon>Ochrophyta</taxon>
        <taxon>Bacillariophyta</taxon>
        <taxon>Coscinodiscophyceae</taxon>
        <taxon>Thalassiosirophycidae</taxon>
        <taxon>Thalassiosirales</taxon>
        <taxon>Skeletonemataceae</taxon>
        <taxon>Skeletonema</taxon>
        <taxon>Skeletonema marinoi-dohrnii complex</taxon>
    </lineage>
</organism>
<feature type="compositionally biased region" description="Low complexity" evidence="6">
    <location>
        <begin position="41"/>
        <end position="65"/>
    </location>
</feature>
<feature type="compositionally biased region" description="Pro residues" evidence="6">
    <location>
        <begin position="461"/>
        <end position="473"/>
    </location>
</feature>
<feature type="compositionally biased region" description="Pro residues" evidence="6">
    <location>
        <begin position="11"/>
        <end position="25"/>
    </location>
</feature>
<feature type="compositionally biased region" description="Basic and acidic residues" evidence="6">
    <location>
        <begin position="476"/>
        <end position="488"/>
    </location>
</feature>
<dbReference type="EMBL" id="JATAAI010000011">
    <property type="protein sequence ID" value="KAK1742329.1"/>
    <property type="molecule type" value="Genomic_DNA"/>
</dbReference>
<keyword evidence="3" id="KW-0813">Transport</keyword>
<dbReference type="PANTHER" id="PTHR11099">
    <property type="entry name" value="VACUOLAR SORTING PROTEIN 35"/>
    <property type="match status" value="1"/>
</dbReference>
<dbReference type="GO" id="GO:0030906">
    <property type="term" value="C:retromer, cargo-selective complex"/>
    <property type="evidence" value="ECO:0007669"/>
    <property type="project" value="InterPro"/>
</dbReference>
<proteinExistence type="inferred from homology"/>
<dbReference type="Gene3D" id="1.25.40.660">
    <property type="entry name" value="Vacuolar protein sorting-associated protein 35, helical subcomplex Vps35-C"/>
    <property type="match status" value="2"/>
</dbReference>
<feature type="compositionally biased region" description="Basic and acidic residues" evidence="6">
    <location>
        <begin position="1001"/>
        <end position="1040"/>
    </location>
</feature>
<evidence type="ECO:0000256" key="3">
    <source>
        <dbReference type="ARBA" id="ARBA00022448"/>
    </source>
</evidence>
<comment type="similarity">
    <text evidence="2">Belongs to the VPS35 family.</text>
</comment>
<feature type="region of interest" description="Disordered" evidence="6">
    <location>
        <begin position="215"/>
        <end position="278"/>
    </location>
</feature>
<feature type="compositionally biased region" description="Low complexity" evidence="6">
    <location>
        <begin position="267"/>
        <end position="278"/>
    </location>
</feature>
<comment type="caution">
    <text evidence="7">The sequence shown here is derived from an EMBL/GenBank/DDBJ whole genome shotgun (WGS) entry which is preliminary data.</text>
</comment>
<dbReference type="PANTHER" id="PTHR11099:SF0">
    <property type="entry name" value="VACUOLAR PROTEIN SORTING-ASSOCIATED PROTEIN 35"/>
    <property type="match status" value="1"/>
</dbReference>
<evidence type="ECO:0000256" key="2">
    <source>
        <dbReference type="ARBA" id="ARBA00006536"/>
    </source>
</evidence>
<feature type="region of interest" description="Disordered" evidence="6">
    <location>
        <begin position="997"/>
        <end position="1091"/>
    </location>
</feature>
<feature type="compositionally biased region" description="Acidic residues" evidence="6">
    <location>
        <begin position="1041"/>
        <end position="1058"/>
    </location>
</feature>
<dbReference type="GO" id="GO:0005770">
    <property type="term" value="C:late endosome"/>
    <property type="evidence" value="ECO:0007669"/>
    <property type="project" value="TreeGrafter"/>
</dbReference>